<evidence type="ECO:0000313" key="1">
    <source>
        <dbReference type="EMBL" id="CAB9517527.1"/>
    </source>
</evidence>
<comment type="caution">
    <text evidence="1">The sequence shown here is derived from an EMBL/GenBank/DDBJ whole genome shotgun (WGS) entry which is preliminary data.</text>
</comment>
<dbReference type="Gene3D" id="3.90.550.20">
    <property type="match status" value="1"/>
</dbReference>
<dbReference type="InterPro" id="IPR039367">
    <property type="entry name" value="Och1-like"/>
</dbReference>
<dbReference type="Pfam" id="PF04488">
    <property type="entry name" value="Gly_transf_sug"/>
    <property type="match status" value="1"/>
</dbReference>
<dbReference type="AlphaFoldDB" id="A0A9N8HLY4"/>
<name>A0A9N8HLY4_9STRA</name>
<organism evidence="1 2">
    <name type="scientific">Seminavis robusta</name>
    <dbReference type="NCBI Taxonomy" id="568900"/>
    <lineage>
        <taxon>Eukaryota</taxon>
        <taxon>Sar</taxon>
        <taxon>Stramenopiles</taxon>
        <taxon>Ochrophyta</taxon>
        <taxon>Bacillariophyta</taxon>
        <taxon>Bacillariophyceae</taxon>
        <taxon>Bacillariophycidae</taxon>
        <taxon>Naviculales</taxon>
        <taxon>Naviculaceae</taxon>
        <taxon>Seminavis</taxon>
    </lineage>
</organism>
<dbReference type="InterPro" id="IPR007577">
    <property type="entry name" value="GlycoTrfase_DXD_sugar-bd_CS"/>
</dbReference>
<dbReference type="InterPro" id="IPR029044">
    <property type="entry name" value="Nucleotide-diphossugar_trans"/>
</dbReference>
<evidence type="ECO:0000313" key="2">
    <source>
        <dbReference type="Proteomes" id="UP001153069"/>
    </source>
</evidence>
<dbReference type="GO" id="GO:0000136">
    <property type="term" value="C:mannan polymerase complex"/>
    <property type="evidence" value="ECO:0007669"/>
    <property type="project" value="TreeGrafter"/>
</dbReference>
<sequence>MSSTSQSESKPGTKRVLTNALVVIGLFTITNITRLDPQRVLANLNSVDTYYRFYQHDHQTAKPKNDGKSARLLTRTNDLLPLQTLTRGDDVSSLECPAPLIPLPNYIPNRTNNTATPRRIPRIIHMTMKSRCAPQDVVETLDRWKTQFPYHEIYFHDDEAVDALLDGDWHEFPHLRKLMNCVKYKGAMKIDVWRILVVYLYGGMYTDIDVWPSTQFTETQPIGVNDDAFFMSDNWNRPSQWFFAMIPTHPIAYFTLYEIMARLRALDNLATVKVVFVTGPDALKHGYGQALSWGFVPNGPKVDIFQAGTHVGYHNKTATKVARSDVYTIPGGMNELVPHNGTMISKKERLHLQSGIIHWAYMDRSNVYQGSCIQYLYDLDHEDHQQY</sequence>
<dbReference type="SUPFAM" id="SSF53448">
    <property type="entry name" value="Nucleotide-diphospho-sugar transferases"/>
    <property type="match status" value="1"/>
</dbReference>
<dbReference type="Proteomes" id="UP001153069">
    <property type="component" value="Unassembled WGS sequence"/>
</dbReference>
<dbReference type="GO" id="GO:0006487">
    <property type="term" value="P:protein N-linked glycosylation"/>
    <property type="evidence" value="ECO:0007669"/>
    <property type="project" value="TreeGrafter"/>
</dbReference>
<dbReference type="PANTHER" id="PTHR31834">
    <property type="entry name" value="INITIATION-SPECIFIC ALPHA-1,6-MANNOSYLTRANSFERASE"/>
    <property type="match status" value="1"/>
</dbReference>
<reference evidence="1" key="1">
    <citation type="submission" date="2020-06" db="EMBL/GenBank/DDBJ databases">
        <authorList>
            <consortium name="Plant Systems Biology data submission"/>
        </authorList>
    </citation>
    <scope>NUCLEOTIDE SEQUENCE</scope>
    <source>
        <strain evidence="1">D6</strain>
    </source>
</reference>
<dbReference type="OrthoDB" id="43211at2759"/>
<dbReference type="GO" id="GO:0000009">
    <property type="term" value="F:alpha-1,6-mannosyltransferase activity"/>
    <property type="evidence" value="ECO:0007669"/>
    <property type="project" value="InterPro"/>
</dbReference>
<keyword evidence="2" id="KW-1185">Reference proteome</keyword>
<gene>
    <name evidence="1" type="ORF">SEMRO_862_G212510.1</name>
</gene>
<dbReference type="EMBL" id="CAICTM010000861">
    <property type="protein sequence ID" value="CAB9517527.1"/>
    <property type="molecule type" value="Genomic_DNA"/>
</dbReference>
<proteinExistence type="predicted"/>
<protein>
    <submittedName>
        <fullName evidence="1">Glycosyltransferase</fullName>
    </submittedName>
</protein>
<dbReference type="PANTHER" id="PTHR31834:SF1">
    <property type="entry name" value="INITIATION-SPECIFIC ALPHA-1,6-MANNOSYLTRANSFERASE"/>
    <property type="match status" value="1"/>
</dbReference>
<accession>A0A9N8HLY4</accession>